<gene>
    <name evidence="2" type="ORF">LOC68_25015</name>
</gene>
<dbReference type="AlphaFoldDB" id="A0A9X1MRS1"/>
<dbReference type="EMBL" id="JAJKFT010000010">
    <property type="protein sequence ID" value="MCC9631671.1"/>
    <property type="molecule type" value="Genomic_DNA"/>
</dbReference>
<sequence length="226" mass="25984">MSEGKKWELTPLQIIHVLLILVTLWGLFGVCIWSHQLRHLHGEQARLIAKFGDFSDCDPTKFKLLKLPSDDPREATWRCEAPLDYAPAFSMMTRFSDTSLVQAISPLTTVQGNFLRIKLETVGDELFLFYTGPGRSSHWRIDNPDHRKLLQDHWDELQFEFAAEQQIYEFDEEEIVTLIRATAPTSLRHELEYQSPDDDFTVLCLQIGSAKAVEKLIHSRGNGANR</sequence>
<dbReference type="RefSeq" id="WP_230224066.1">
    <property type="nucleotide sequence ID" value="NZ_JAJKFT010000010.1"/>
</dbReference>
<keyword evidence="1" id="KW-0472">Membrane</keyword>
<keyword evidence="1" id="KW-0812">Transmembrane</keyword>
<keyword evidence="3" id="KW-1185">Reference proteome</keyword>
<evidence type="ECO:0000313" key="3">
    <source>
        <dbReference type="Proteomes" id="UP001139103"/>
    </source>
</evidence>
<keyword evidence="1" id="KW-1133">Transmembrane helix</keyword>
<protein>
    <submittedName>
        <fullName evidence="2">Uncharacterized protein</fullName>
    </submittedName>
</protein>
<evidence type="ECO:0000313" key="2">
    <source>
        <dbReference type="EMBL" id="MCC9631671.1"/>
    </source>
</evidence>
<evidence type="ECO:0000256" key="1">
    <source>
        <dbReference type="SAM" id="Phobius"/>
    </source>
</evidence>
<dbReference type="Proteomes" id="UP001139103">
    <property type="component" value="Unassembled WGS sequence"/>
</dbReference>
<organism evidence="2 3">
    <name type="scientific">Blastopirellula sediminis</name>
    <dbReference type="NCBI Taxonomy" id="2894196"/>
    <lineage>
        <taxon>Bacteria</taxon>
        <taxon>Pseudomonadati</taxon>
        <taxon>Planctomycetota</taxon>
        <taxon>Planctomycetia</taxon>
        <taxon>Pirellulales</taxon>
        <taxon>Pirellulaceae</taxon>
        <taxon>Blastopirellula</taxon>
    </lineage>
</organism>
<name>A0A9X1MRS1_9BACT</name>
<reference evidence="2" key="1">
    <citation type="submission" date="2021-11" db="EMBL/GenBank/DDBJ databases">
        <title>Genome sequence.</title>
        <authorList>
            <person name="Sun Q."/>
        </authorList>
    </citation>
    <scope>NUCLEOTIDE SEQUENCE</scope>
    <source>
        <strain evidence="2">JC732</strain>
    </source>
</reference>
<comment type="caution">
    <text evidence="2">The sequence shown here is derived from an EMBL/GenBank/DDBJ whole genome shotgun (WGS) entry which is preliminary data.</text>
</comment>
<accession>A0A9X1MRS1</accession>
<feature type="transmembrane region" description="Helical" evidence="1">
    <location>
        <begin position="12"/>
        <end position="33"/>
    </location>
</feature>
<proteinExistence type="predicted"/>